<evidence type="ECO:0000256" key="6">
    <source>
        <dbReference type="ARBA" id="ARBA00022840"/>
    </source>
</evidence>
<dbReference type="PANTHER" id="PTHR47959">
    <property type="entry name" value="ATP-DEPENDENT RNA HELICASE RHLE-RELATED"/>
    <property type="match status" value="1"/>
</dbReference>
<evidence type="ECO:0000256" key="9">
    <source>
        <dbReference type="ARBA" id="ARBA00074363"/>
    </source>
</evidence>
<evidence type="ECO:0000256" key="1">
    <source>
        <dbReference type="ARBA" id="ARBA00012552"/>
    </source>
</evidence>
<comment type="similarity">
    <text evidence="7 11">Belongs to the DEAD box helicase family.</text>
</comment>
<sequence length="428" mass="47676">MPAFSELKLCPELLFTLDELGHKTPTPIQAQAIPAILQGHDLMAEAQTGTGKTASFALPMIEKFGSAPQGTEYHHIRGLVLVPTRELAMQVGDHTLQYGRALGVRVISLYGGVRFDNQIRKMKRGTDILVATPGRLLDMLEQNKFSLEQLEVLVLDEADRMLDLGFIHDIQKILKFIPKNKQTLLFSATFNSNIEALAESLLREPKRISVSTRNSTTSQVKQVAYAVDNQDKSEILSYLIDGGKWTQTLVFTRTKRRADQVTEFLQAEQISALAIHGDKLQRERTHALKAFAAGEIKVLVATDVAARGIDIESLPRVVNYDLPNQPEAYVHRIGRTGRAGLSGQAISLVAPDERCYLVEIEALINKRIPLQPVPFIDNGKLVDGKPLQPKSAKSKRLQKKNTKPKHQYQAPEAEKPTTPALRRSLFKK</sequence>
<evidence type="ECO:0000256" key="8">
    <source>
        <dbReference type="ARBA" id="ARBA00047984"/>
    </source>
</evidence>
<accession>A0A1I2U6Q1</accession>
<dbReference type="Pfam" id="PF00270">
    <property type="entry name" value="DEAD"/>
    <property type="match status" value="1"/>
</dbReference>
<dbReference type="PROSITE" id="PS51192">
    <property type="entry name" value="HELICASE_ATP_BIND_1"/>
    <property type="match status" value="1"/>
</dbReference>
<dbReference type="InterPro" id="IPR000629">
    <property type="entry name" value="RNA-helicase_DEAD-box_CS"/>
</dbReference>
<dbReference type="EMBL" id="FOOU01000011">
    <property type="protein sequence ID" value="SFG70516.1"/>
    <property type="molecule type" value="Genomic_DNA"/>
</dbReference>
<dbReference type="InterPro" id="IPR001650">
    <property type="entry name" value="Helicase_C-like"/>
</dbReference>
<evidence type="ECO:0000256" key="3">
    <source>
        <dbReference type="ARBA" id="ARBA00022741"/>
    </source>
</evidence>
<dbReference type="InterPro" id="IPR014001">
    <property type="entry name" value="Helicase_ATP-bd"/>
</dbReference>
<dbReference type="GO" id="GO:0005524">
    <property type="term" value="F:ATP binding"/>
    <property type="evidence" value="ECO:0007669"/>
    <property type="project" value="UniProtKB-KW"/>
</dbReference>
<evidence type="ECO:0000259" key="13">
    <source>
        <dbReference type="PROSITE" id="PS51192"/>
    </source>
</evidence>
<evidence type="ECO:0000256" key="12">
    <source>
        <dbReference type="SAM" id="MobiDB-lite"/>
    </source>
</evidence>
<feature type="region of interest" description="Disordered" evidence="12">
    <location>
        <begin position="381"/>
        <end position="428"/>
    </location>
</feature>
<keyword evidence="17" id="KW-1185">Reference proteome</keyword>
<evidence type="ECO:0000313" key="16">
    <source>
        <dbReference type="EMBL" id="SFG70516.1"/>
    </source>
</evidence>
<organism evidence="16 17">
    <name type="scientific">Neptunomonas qingdaonensis</name>
    <dbReference type="NCBI Taxonomy" id="1045558"/>
    <lineage>
        <taxon>Bacteria</taxon>
        <taxon>Pseudomonadati</taxon>
        <taxon>Pseudomonadota</taxon>
        <taxon>Gammaproteobacteria</taxon>
        <taxon>Oceanospirillales</taxon>
        <taxon>Oceanospirillaceae</taxon>
        <taxon>Neptunomonas</taxon>
    </lineage>
</organism>
<dbReference type="RefSeq" id="WP_090729013.1">
    <property type="nucleotide sequence ID" value="NZ_FOOU01000011.1"/>
</dbReference>
<dbReference type="InterPro" id="IPR027417">
    <property type="entry name" value="P-loop_NTPase"/>
</dbReference>
<dbReference type="CDD" id="cd18787">
    <property type="entry name" value="SF2_C_DEAD"/>
    <property type="match status" value="1"/>
</dbReference>
<keyword evidence="6 11" id="KW-0067">ATP-binding</keyword>
<dbReference type="STRING" id="1045558.SAMN05216175_111120"/>
<dbReference type="GO" id="GO:0016787">
    <property type="term" value="F:hydrolase activity"/>
    <property type="evidence" value="ECO:0007669"/>
    <property type="project" value="UniProtKB-KW"/>
</dbReference>
<evidence type="ECO:0000256" key="5">
    <source>
        <dbReference type="ARBA" id="ARBA00022806"/>
    </source>
</evidence>
<feature type="domain" description="Helicase C-terminal" evidence="14">
    <location>
        <begin position="219"/>
        <end position="381"/>
    </location>
</feature>
<dbReference type="OrthoDB" id="9808889at2"/>
<evidence type="ECO:0000256" key="2">
    <source>
        <dbReference type="ARBA" id="ARBA00022490"/>
    </source>
</evidence>
<dbReference type="PROSITE" id="PS51195">
    <property type="entry name" value="Q_MOTIF"/>
    <property type="match status" value="1"/>
</dbReference>
<dbReference type="Gene3D" id="3.40.50.300">
    <property type="entry name" value="P-loop containing nucleotide triphosphate hydrolases"/>
    <property type="match status" value="2"/>
</dbReference>
<evidence type="ECO:0000259" key="15">
    <source>
        <dbReference type="PROSITE" id="PS51195"/>
    </source>
</evidence>
<proteinExistence type="inferred from homology"/>
<dbReference type="InterPro" id="IPR050079">
    <property type="entry name" value="DEAD_box_RNA_helicase"/>
</dbReference>
<feature type="domain" description="Helicase ATP-binding" evidence="13">
    <location>
        <begin position="33"/>
        <end position="208"/>
    </location>
</feature>
<dbReference type="InterPro" id="IPR044742">
    <property type="entry name" value="DEAD/DEAH_RhlB"/>
</dbReference>
<dbReference type="GO" id="GO:0003676">
    <property type="term" value="F:nucleic acid binding"/>
    <property type="evidence" value="ECO:0007669"/>
    <property type="project" value="InterPro"/>
</dbReference>
<dbReference type="GO" id="GO:0009266">
    <property type="term" value="P:response to temperature stimulus"/>
    <property type="evidence" value="ECO:0007669"/>
    <property type="project" value="UniProtKB-ARBA"/>
</dbReference>
<dbReference type="PANTHER" id="PTHR47959:SF13">
    <property type="entry name" value="ATP-DEPENDENT RNA HELICASE RHLE"/>
    <property type="match status" value="1"/>
</dbReference>
<dbReference type="GO" id="GO:0003724">
    <property type="term" value="F:RNA helicase activity"/>
    <property type="evidence" value="ECO:0007669"/>
    <property type="project" value="UniProtKB-EC"/>
</dbReference>
<protein>
    <recommendedName>
        <fullName evidence="9">DEAD-box ATP-dependent RNA helicase RhpA</fullName>
        <ecNumber evidence="1">3.6.4.13</ecNumber>
    </recommendedName>
</protein>
<evidence type="ECO:0000256" key="7">
    <source>
        <dbReference type="ARBA" id="ARBA00038437"/>
    </source>
</evidence>
<dbReference type="AlphaFoldDB" id="A0A1I2U6Q1"/>
<dbReference type="CDD" id="cd00268">
    <property type="entry name" value="DEADc"/>
    <property type="match status" value="1"/>
</dbReference>
<evidence type="ECO:0000256" key="4">
    <source>
        <dbReference type="ARBA" id="ARBA00022801"/>
    </source>
</evidence>
<dbReference type="PROSITE" id="PS51194">
    <property type="entry name" value="HELICASE_CTER"/>
    <property type="match status" value="1"/>
</dbReference>
<evidence type="ECO:0000256" key="10">
    <source>
        <dbReference type="PROSITE-ProRule" id="PRU00552"/>
    </source>
</evidence>
<name>A0A1I2U6Q1_9GAMM</name>
<keyword evidence="5 11" id="KW-0347">Helicase</keyword>
<reference evidence="17" key="1">
    <citation type="submission" date="2016-10" db="EMBL/GenBank/DDBJ databases">
        <authorList>
            <person name="Varghese N."/>
            <person name="Submissions S."/>
        </authorList>
    </citation>
    <scope>NUCLEOTIDE SEQUENCE [LARGE SCALE GENOMIC DNA]</scope>
    <source>
        <strain evidence="17">CGMCC 1.10971</strain>
    </source>
</reference>
<gene>
    <name evidence="16" type="ORF">SAMN05216175_111120</name>
</gene>
<dbReference type="FunFam" id="3.40.50.300:FF:000108">
    <property type="entry name" value="ATP-dependent RNA helicase RhlE"/>
    <property type="match status" value="1"/>
</dbReference>
<dbReference type="GO" id="GO:0042255">
    <property type="term" value="P:ribosome assembly"/>
    <property type="evidence" value="ECO:0007669"/>
    <property type="project" value="UniProtKB-ARBA"/>
</dbReference>
<keyword evidence="3 11" id="KW-0547">Nucleotide-binding</keyword>
<dbReference type="Proteomes" id="UP000198623">
    <property type="component" value="Unassembled WGS sequence"/>
</dbReference>
<keyword evidence="4 11" id="KW-0378">Hydrolase</keyword>
<feature type="compositionally biased region" description="Basic residues" evidence="12">
    <location>
        <begin position="392"/>
        <end position="406"/>
    </location>
</feature>
<comment type="catalytic activity">
    <reaction evidence="8">
        <text>ATP + H2O = ADP + phosphate + H(+)</text>
        <dbReference type="Rhea" id="RHEA:13065"/>
        <dbReference type="ChEBI" id="CHEBI:15377"/>
        <dbReference type="ChEBI" id="CHEBI:15378"/>
        <dbReference type="ChEBI" id="CHEBI:30616"/>
        <dbReference type="ChEBI" id="CHEBI:43474"/>
        <dbReference type="ChEBI" id="CHEBI:456216"/>
        <dbReference type="EC" id="3.6.4.13"/>
    </reaction>
</comment>
<dbReference type="EC" id="3.6.4.13" evidence="1"/>
<dbReference type="GO" id="GO:0005829">
    <property type="term" value="C:cytosol"/>
    <property type="evidence" value="ECO:0007669"/>
    <property type="project" value="TreeGrafter"/>
</dbReference>
<dbReference type="PROSITE" id="PS00039">
    <property type="entry name" value="DEAD_ATP_HELICASE"/>
    <property type="match status" value="1"/>
</dbReference>
<feature type="domain" description="DEAD-box RNA helicase Q" evidence="15">
    <location>
        <begin position="2"/>
        <end position="30"/>
    </location>
</feature>
<evidence type="ECO:0000256" key="11">
    <source>
        <dbReference type="RuleBase" id="RU000492"/>
    </source>
</evidence>
<feature type="short sequence motif" description="Q motif" evidence="10">
    <location>
        <begin position="2"/>
        <end position="30"/>
    </location>
</feature>
<keyword evidence="2" id="KW-0963">Cytoplasm</keyword>
<evidence type="ECO:0000259" key="14">
    <source>
        <dbReference type="PROSITE" id="PS51194"/>
    </source>
</evidence>
<dbReference type="SUPFAM" id="SSF52540">
    <property type="entry name" value="P-loop containing nucleoside triphosphate hydrolases"/>
    <property type="match status" value="1"/>
</dbReference>
<dbReference type="SMART" id="SM00487">
    <property type="entry name" value="DEXDc"/>
    <property type="match status" value="1"/>
</dbReference>
<dbReference type="SMART" id="SM00490">
    <property type="entry name" value="HELICc"/>
    <property type="match status" value="1"/>
</dbReference>
<evidence type="ECO:0000313" key="17">
    <source>
        <dbReference type="Proteomes" id="UP000198623"/>
    </source>
</evidence>
<dbReference type="InterPro" id="IPR011545">
    <property type="entry name" value="DEAD/DEAH_box_helicase_dom"/>
</dbReference>
<dbReference type="InterPro" id="IPR014014">
    <property type="entry name" value="RNA_helicase_DEAD_Q_motif"/>
</dbReference>
<dbReference type="Pfam" id="PF00271">
    <property type="entry name" value="Helicase_C"/>
    <property type="match status" value="1"/>
</dbReference>